<dbReference type="EMBL" id="BEXD01004226">
    <property type="protein sequence ID" value="GBC08536.1"/>
    <property type="molecule type" value="Genomic_DNA"/>
</dbReference>
<reference evidence="1 3" key="1">
    <citation type="submission" date="2017-11" db="EMBL/GenBank/DDBJ databases">
        <title>The genome of Rhizophagus clarus HR1 reveals common genetic basis of auxotrophy among arbuscular mycorrhizal fungi.</title>
        <authorList>
            <person name="Kobayashi Y."/>
        </authorList>
    </citation>
    <scope>NUCLEOTIDE SEQUENCE [LARGE SCALE GENOMIC DNA]</scope>
    <source>
        <strain evidence="1 3">HR1</strain>
    </source>
</reference>
<dbReference type="EMBL" id="BLAL01000156">
    <property type="protein sequence ID" value="GES85664.1"/>
    <property type="molecule type" value="Genomic_DNA"/>
</dbReference>
<evidence type="ECO:0000313" key="2">
    <source>
        <dbReference type="EMBL" id="GES85664.1"/>
    </source>
</evidence>
<organism evidence="1 3">
    <name type="scientific">Rhizophagus clarus</name>
    <dbReference type="NCBI Taxonomy" id="94130"/>
    <lineage>
        <taxon>Eukaryota</taxon>
        <taxon>Fungi</taxon>
        <taxon>Fungi incertae sedis</taxon>
        <taxon>Mucoromycota</taxon>
        <taxon>Glomeromycotina</taxon>
        <taxon>Glomeromycetes</taxon>
        <taxon>Glomerales</taxon>
        <taxon>Glomeraceae</taxon>
        <taxon>Rhizophagus</taxon>
    </lineage>
</organism>
<dbReference type="Proteomes" id="UP000247702">
    <property type="component" value="Unassembled WGS sequence"/>
</dbReference>
<dbReference type="AlphaFoldDB" id="A0A2Z6S056"/>
<evidence type="ECO:0000313" key="3">
    <source>
        <dbReference type="Proteomes" id="UP000247702"/>
    </source>
</evidence>
<comment type="caution">
    <text evidence="1">The sequence shown here is derived from an EMBL/GenBank/DDBJ whole genome shotgun (WGS) entry which is preliminary data.</text>
</comment>
<protein>
    <submittedName>
        <fullName evidence="1">Uncharacterized protein</fullName>
    </submittedName>
</protein>
<accession>A0A2Z6S056</accession>
<sequence>MSSIVSANFVDKEDIIIYEEDPNATELDDARLSSSDDVGEIYYTTKQMTVKTIIHPLTPIEYPPTIEEGVAVVYHVEEWNNMKKLLQI</sequence>
<dbReference type="Proteomes" id="UP000615446">
    <property type="component" value="Unassembled WGS sequence"/>
</dbReference>
<name>A0A2Z6S056_9GLOM</name>
<proteinExistence type="predicted"/>
<evidence type="ECO:0000313" key="1">
    <source>
        <dbReference type="EMBL" id="GBC08536.1"/>
    </source>
</evidence>
<keyword evidence="3" id="KW-1185">Reference proteome</keyword>
<dbReference type="OrthoDB" id="2446407at2759"/>
<reference evidence="2" key="2">
    <citation type="submission" date="2019-10" db="EMBL/GenBank/DDBJ databases">
        <title>Conservation and host-specific expression of non-tandemly repeated heterogenous ribosome RNA gene in arbuscular mycorrhizal fungi.</title>
        <authorList>
            <person name="Maeda T."/>
            <person name="Kobayashi Y."/>
            <person name="Nakagawa T."/>
            <person name="Ezawa T."/>
            <person name="Yamaguchi K."/>
            <person name="Bino T."/>
            <person name="Nishimoto Y."/>
            <person name="Shigenobu S."/>
            <person name="Kawaguchi M."/>
        </authorList>
    </citation>
    <scope>NUCLEOTIDE SEQUENCE</scope>
    <source>
        <strain evidence="2">HR1</strain>
    </source>
</reference>
<gene>
    <name evidence="2" type="ORF">RCL2_001276800</name>
    <name evidence="1" type="ORF">RclHR1_00820003</name>
</gene>